<dbReference type="Gene3D" id="3.20.20.70">
    <property type="entry name" value="Aldolase class I"/>
    <property type="match status" value="1"/>
</dbReference>
<name>H5SEK8_9ZZZZ</name>
<dbReference type="InterPro" id="IPR035990">
    <property type="entry name" value="TIM_sf"/>
</dbReference>
<evidence type="ECO:0000256" key="1">
    <source>
        <dbReference type="ARBA" id="ARBA00004680"/>
    </source>
</evidence>
<dbReference type="EMBL" id="AP011694">
    <property type="protein sequence ID" value="BAL54594.1"/>
    <property type="molecule type" value="Genomic_DNA"/>
</dbReference>
<dbReference type="CDD" id="cd00311">
    <property type="entry name" value="TIM"/>
    <property type="match status" value="1"/>
</dbReference>
<organism evidence="7">
    <name type="scientific">uncultured prokaryote</name>
    <dbReference type="NCBI Taxonomy" id="198431"/>
    <lineage>
        <taxon>unclassified sequences</taxon>
        <taxon>environmental samples</taxon>
    </lineage>
</organism>
<evidence type="ECO:0000313" key="7">
    <source>
        <dbReference type="EMBL" id="BAL54594.1"/>
    </source>
</evidence>
<dbReference type="GO" id="GO:0004807">
    <property type="term" value="F:triose-phosphate isomerase activity"/>
    <property type="evidence" value="ECO:0007669"/>
    <property type="project" value="UniProtKB-EC"/>
</dbReference>
<comment type="pathway">
    <text evidence="1">Carbohydrate degradation; glycolysis; D-glyceraldehyde 3-phosphate from glycerone phosphate: step 1/1.</text>
</comment>
<dbReference type="SUPFAM" id="SSF51351">
    <property type="entry name" value="Triosephosphate isomerase (TIM)"/>
    <property type="match status" value="1"/>
</dbReference>
<reference evidence="7" key="2">
    <citation type="journal article" date="2012" name="PLoS ONE">
        <title>A Deeply Branching Thermophilic Bacterium with an Ancient Acetyl-CoA Pathway Dominates a Subsurface Ecosystem.</title>
        <authorList>
            <person name="Takami H."/>
            <person name="Noguchi H."/>
            <person name="Takaki Y."/>
            <person name="Uchiyama I."/>
            <person name="Toyoda A."/>
            <person name="Nishi S."/>
            <person name="Chee G.-J."/>
            <person name="Arai W."/>
            <person name="Nunoura T."/>
            <person name="Itoh T."/>
            <person name="Hattori M."/>
            <person name="Takai K."/>
        </authorList>
    </citation>
    <scope>NUCLEOTIDE SEQUENCE</scope>
</reference>
<dbReference type="EC" id="5.3.1.1" evidence="2"/>
<dbReference type="InterPro" id="IPR000652">
    <property type="entry name" value="Triosephosphate_isomerase"/>
</dbReference>
<evidence type="ECO:0000256" key="4">
    <source>
        <dbReference type="ARBA" id="ARBA00022490"/>
    </source>
</evidence>
<sequence length="257" mass="29040">MERRPLIAGNWKMHKTIDEAIRLASELKLHLKDITNCDVVIAPPFTALYVVHQVIENTPIYLGAQDLFWEEEGAYTGEISAMMLKDVGCRYVIVGHSERRRYLKEDNLICNRKIKAALNADLIPIYCVGETMEERGEGRTFSVVEEQLMEGLKGIELSDRWQIVIAYEPVWAIGTGKNATPEEAEEVHLFIRKLLGGVFKERIAMATRIIYGGSVTPENAEELMDQKNIDGLLVGGASLKASSFARIVKYRKQGERR</sequence>
<keyword evidence="4" id="KW-0963">Cytoplasm</keyword>
<dbReference type="Pfam" id="PF00121">
    <property type="entry name" value="TIM"/>
    <property type="match status" value="1"/>
</dbReference>
<keyword evidence="5" id="KW-0324">Glycolysis</keyword>
<dbReference type="PROSITE" id="PS00171">
    <property type="entry name" value="TIM_1"/>
    <property type="match status" value="1"/>
</dbReference>
<evidence type="ECO:0000256" key="6">
    <source>
        <dbReference type="ARBA" id="ARBA00023235"/>
    </source>
</evidence>
<dbReference type="InterPro" id="IPR013785">
    <property type="entry name" value="Aldolase_TIM"/>
</dbReference>
<dbReference type="PANTHER" id="PTHR21139:SF42">
    <property type="entry name" value="TRIOSEPHOSPHATE ISOMERASE"/>
    <property type="match status" value="1"/>
</dbReference>
<dbReference type="GO" id="GO:0006096">
    <property type="term" value="P:glycolytic process"/>
    <property type="evidence" value="ECO:0007669"/>
    <property type="project" value="UniProtKB-KW"/>
</dbReference>
<proteinExistence type="inferred from homology"/>
<evidence type="ECO:0000256" key="3">
    <source>
        <dbReference type="ARBA" id="ARBA00022432"/>
    </source>
</evidence>
<evidence type="ECO:0000256" key="2">
    <source>
        <dbReference type="ARBA" id="ARBA00011940"/>
    </source>
</evidence>
<dbReference type="PROSITE" id="PS51440">
    <property type="entry name" value="TIM_2"/>
    <property type="match status" value="1"/>
</dbReference>
<evidence type="ECO:0000256" key="5">
    <source>
        <dbReference type="ARBA" id="ARBA00023152"/>
    </source>
</evidence>
<dbReference type="NCBIfam" id="TIGR00419">
    <property type="entry name" value="tim"/>
    <property type="match status" value="1"/>
</dbReference>
<dbReference type="HAMAP" id="MF_00147_B">
    <property type="entry name" value="TIM_B"/>
    <property type="match status" value="1"/>
</dbReference>
<dbReference type="InterPro" id="IPR022896">
    <property type="entry name" value="TrioseP_Isoase_bac/euk"/>
</dbReference>
<dbReference type="PANTHER" id="PTHR21139">
    <property type="entry name" value="TRIOSEPHOSPHATE ISOMERASE"/>
    <property type="match status" value="1"/>
</dbReference>
<dbReference type="FunFam" id="3.20.20.70:FF:000016">
    <property type="entry name" value="Triosephosphate isomerase"/>
    <property type="match status" value="1"/>
</dbReference>
<protein>
    <recommendedName>
        <fullName evidence="2">triose-phosphate isomerase</fullName>
        <ecNumber evidence="2">5.3.1.1</ecNumber>
    </recommendedName>
</protein>
<accession>H5SEK8</accession>
<dbReference type="GO" id="GO:0006094">
    <property type="term" value="P:gluconeogenesis"/>
    <property type="evidence" value="ECO:0007669"/>
    <property type="project" value="UniProtKB-KW"/>
</dbReference>
<gene>
    <name evidence="7" type="ORF">HGMM_F17C12C11</name>
</gene>
<keyword evidence="3" id="KW-0312">Gluconeogenesis</keyword>
<reference evidence="7" key="1">
    <citation type="journal article" date="2005" name="Environ. Microbiol.">
        <title>Genetic and functional properties of uncultivated thermophilic crenarchaeotes from a subsurface gold mine as revealed by analysis of genome fragments.</title>
        <authorList>
            <person name="Nunoura T."/>
            <person name="Hirayama H."/>
            <person name="Takami H."/>
            <person name="Oida H."/>
            <person name="Nishi S."/>
            <person name="Shimamura S."/>
            <person name="Suzuki Y."/>
            <person name="Inagaki F."/>
            <person name="Takai K."/>
            <person name="Nealson K.H."/>
            <person name="Horikoshi K."/>
        </authorList>
    </citation>
    <scope>NUCLEOTIDE SEQUENCE</scope>
</reference>
<keyword evidence="6 7" id="KW-0413">Isomerase</keyword>
<dbReference type="AlphaFoldDB" id="H5SEK8"/>
<dbReference type="GO" id="GO:0046166">
    <property type="term" value="P:glyceraldehyde-3-phosphate biosynthetic process"/>
    <property type="evidence" value="ECO:0007669"/>
    <property type="project" value="TreeGrafter"/>
</dbReference>
<dbReference type="InterPro" id="IPR020861">
    <property type="entry name" value="Triosephosphate_isomerase_AS"/>
</dbReference>
<dbReference type="GO" id="GO:0019563">
    <property type="term" value="P:glycerol catabolic process"/>
    <property type="evidence" value="ECO:0007669"/>
    <property type="project" value="TreeGrafter"/>
</dbReference>